<organism evidence="2 3">
    <name type="scientific">Plectus sambesii</name>
    <dbReference type="NCBI Taxonomy" id="2011161"/>
    <lineage>
        <taxon>Eukaryota</taxon>
        <taxon>Metazoa</taxon>
        <taxon>Ecdysozoa</taxon>
        <taxon>Nematoda</taxon>
        <taxon>Chromadorea</taxon>
        <taxon>Plectida</taxon>
        <taxon>Plectina</taxon>
        <taxon>Plectoidea</taxon>
        <taxon>Plectidae</taxon>
        <taxon>Plectus</taxon>
    </lineage>
</organism>
<evidence type="ECO:0000313" key="2">
    <source>
        <dbReference type="Proteomes" id="UP000887566"/>
    </source>
</evidence>
<evidence type="ECO:0000256" key="1">
    <source>
        <dbReference type="SAM" id="MobiDB-lite"/>
    </source>
</evidence>
<name>A0A914XP90_9BILA</name>
<dbReference type="Proteomes" id="UP000887566">
    <property type="component" value="Unplaced"/>
</dbReference>
<evidence type="ECO:0000313" key="3">
    <source>
        <dbReference type="WBParaSite" id="PSAMB.scaffold8885size5650.g31886.t1"/>
    </source>
</evidence>
<keyword evidence="2" id="KW-1185">Reference proteome</keyword>
<reference evidence="3" key="1">
    <citation type="submission" date="2022-11" db="UniProtKB">
        <authorList>
            <consortium name="WormBaseParasite"/>
        </authorList>
    </citation>
    <scope>IDENTIFICATION</scope>
</reference>
<protein>
    <submittedName>
        <fullName evidence="3">Uncharacterized protein</fullName>
    </submittedName>
</protein>
<sequence length="132" mass="14027">MRAHPGSNYRRRYAVRHRLPAVLPDRREEVLVAGILRVSSRSLIAGPDGIRSPSWRGRYSDWQYQRLTVRRGAATTRLGGRGICGRIYGPIAGVVASGGGRQPVAAAALTGSLSAPSLSSPSPLPLLSSGRG</sequence>
<feature type="region of interest" description="Disordered" evidence="1">
    <location>
        <begin position="113"/>
        <end position="132"/>
    </location>
</feature>
<dbReference type="WBParaSite" id="PSAMB.scaffold8885size5650.g31886.t1">
    <property type="protein sequence ID" value="PSAMB.scaffold8885size5650.g31886.t1"/>
    <property type="gene ID" value="PSAMB.scaffold8885size5650.g31886"/>
</dbReference>
<accession>A0A914XP90</accession>
<proteinExistence type="predicted"/>
<dbReference type="AlphaFoldDB" id="A0A914XP90"/>